<sequence>MSETYGKAESITDCLPGLWSLLQKDKLDRLAVEIKYASSVDLNASIVVKTLDFEMHQYCVRIQYAVIAYLYFYISTL</sequence>
<dbReference type="AlphaFoldDB" id="A0A0V1G5N8"/>
<evidence type="ECO:0000313" key="1">
    <source>
        <dbReference type="EMBL" id="KRY93566.1"/>
    </source>
</evidence>
<gene>
    <name evidence="1" type="ORF">T4D_12286</name>
</gene>
<dbReference type="Proteomes" id="UP000054995">
    <property type="component" value="Unassembled WGS sequence"/>
</dbReference>
<reference evidence="1 2" key="1">
    <citation type="submission" date="2015-01" db="EMBL/GenBank/DDBJ databases">
        <title>Evolution of Trichinella species and genotypes.</title>
        <authorList>
            <person name="Korhonen P.K."/>
            <person name="Edoardo P."/>
            <person name="Giuseppe L.R."/>
            <person name="Gasser R.B."/>
        </authorList>
    </citation>
    <scope>NUCLEOTIDE SEQUENCE [LARGE SCALE GENOMIC DNA]</scope>
    <source>
        <strain evidence="1">ISS470</strain>
    </source>
</reference>
<proteinExistence type="predicted"/>
<name>A0A0V1G5N8_TRIPS</name>
<comment type="caution">
    <text evidence="1">The sequence shown here is derived from an EMBL/GenBank/DDBJ whole genome shotgun (WGS) entry which is preliminary data.</text>
</comment>
<dbReference type="EMBL" id="JYDT01000002">
    <property type="protein sequence ID" value="KRY93566.1"/>
    <property type="molecule type" value="Genomic_DNA"/>
</dbReference>
<accession>A0A0V1G5N8</accession>
<organism evidence="1 2">
    <name type="scientific">Trichinella pseudospiralis</name>
    <name type="common">Parasitic roundworm</name>
    <dbReference type="NCBI Taxonomy" id="6337"/>
    <lineage>
        <taxon>Eukaryota</taxon>
        <taxon>Metazoa</taxon>
        <taxon>Ecdysozoa</taxon>
        <taxon>Nematoda</taxon>
        <taxon>Enoplea</taxon>
        <taxon>Dorylaimia</taxon>
        <taxon>Trichinellida</taxon>
        <taxon>Trichinellidae</taxon>
        <taxon>Trichinella</taxon>
    </lineage>
</organism>
<protein>
    <submittedName>
        <fullName evidence="1">Uncharacterized protein</fullName>
    </submittedName>
</protein>
<evidence type="ECO:0000313" key="2">
    <source>
        <dbReference type="Proteomes" id="UP000054995"/>
    </source>
</evidence>
<keyword evidence="2" id="KW-1185">Reference proteome</keyword>